<evidence type="ECO:0000256" key="6">
    <source>
        <dbReference type="SAM" id="Phobius"/>
    </source>
</evidence>
<feature type="active site" evidence="4">
    <location>
        <position position="492"/>
    </location>
</feature>
<feature type="region of interest" description="Disordered" evidence="5">
    <location>
        <begin position="301"/>
        <end position="325"/>
    </location>
</feature>
<proteinExistence type="predicted"/>
<keyword evidence="6" id="KW-0812">Transmembrane</keyword>
<dbReference type="EMBL" id="SPOI01000093">
    <property type="protein sequence ID" value="TIB37646.1"/>
    <property type="molecule type" value="Genomic_DNA"/>
</dbReference>
<gene>
    <name evidence="10" type="ORF">E3P86_02077</name>
</gene>
<dbReference type="FunFam" id="4.10.70.10:FF:000003">
    <property type="entry name" value="Disintegrin and metalloproteinase domain-containing protein 17"/>
    <property type="match status" value="1"/>
</dbReference>
<feature type="region of interest" description="Disordered" evidence="5">
    <location>
        <begin position="806"/>
        <end position="827"/>
    </location>
</feature>
<evidence type="ECO:0000256" key="7">
    <source>
        <dbReference type="SAM" id="SignalP"/>
    </source>
</evidence>
<evidence type="ECO:0000256" key="1">
    <source>
        <dbReference type="ARBA" id="ARBA00023157"/>
    </source>
</evidence>
<sequence>MKLFILILYLNLIAFSSSHSHKPSPLTRLSNPNDVAIDVLPRDPHTWPSLASRHVDTSPAVKSTDNLRISFLLDGEHFNLHLHPNEDLFHPHARVNYLNKSGHVHHSELLQKENFRVYHGYTVSSEHSDRRVAEDAARIIRNYDFGNIFTQDDIIRGRANIMIHDDGVDSGSSPQFEGSFTFDSELYHIKTPSSYLASKGDDDPSPSYHPSRLIIFKESDTVERTNTTLTATCGTDSTHYPSLEPIEPLKPFTMVEEHPSWTLSLKKWLDVLFGTETAKPYVRFAPIDDHTLDRAITQARDRYSKRAKRQGTGDVSGGNDEPASSYVDTIGSTEGCPTEQRLLYMGFAADCTYVENYDNAEKARTQILQDVNQISGLYKDSFKISLGVVELNVQEPECPDTRNDTVPWNQACGGDVELNDRLSLFSAWRGQKGDDGIGLWHLMTKCNTGSKVGVAWLSTLCQQDVRSQSSQSVSGTAVTTITRNQWAVAAHEIGHNFGAIHDCDDGCSFQQSCCPLSSDTCDANNNYIMSATSSDSATEFSDCSIGNICSALGSGQTSTSCLLDPSSADREIKSLKQCGNGILEDDEECDGGGETNCCTDQCKFKNGAVCDFSTDGCCNDNCQFASSSQVCRPSIDDKCDMEEKCTGDSGKCPDDKYKENGKDCGDGKHCATGLCTSEDDQCKSAGSSMGLTSSCDMGGDTTCLVTCENPSGGGCVRIQTPLRDGSQCGYGGTCEKGDCKQGSWQDIFKNWYRQNLQIAIPVTIIIAIVVILVVYGIFSCIFGGCCRRRRPGYMAAAPLPTKRRRNKLFSRGSPGMGGGGSGYNNYSPPSYPPPGGYGYGEAPYYPPPSGYGGGPYYPPPPAPPPQQSPMQEDVPHHWVDPAVYNGREYGR</sequence>
<dbReference type="PANTHER" id="PTHR11905">
    <property type="entry name" value="ADAM A DISINTEGRIN AND METALLOPROTEASE DOMAIN"/>
    <property type="match status" value="1"/>
</dbReference>
<dbReference type="Pfam" id="PF01562">
    <property type="entry name" value="Pep_M12B_propep"/>
    <property type="match status" value="1"/>
</dbReference>
<evidence type="ECO:0000313" key="11">
    <source>
        <dbReference type="Proteomes" id="UP000310689"/>
    </source>
</evidence>
<keyword evidence="4" id="KW-0479">Metal-binding</keyword>
<evidence type="ECO:0000259" key="9">
    <source>
        <dbReference type="PROSITE" id="PS50215"/>
    </source>
</evidence>
<feature type="domain" description="Peptidase M12B" evidence="9">
    <location>
        <begin position="341"/>
        <end position="548"/>
    </location>
</feature>
<dbReference type="InterPro" id="IPR036436">
    <property type="entry name" value="Disintegrin_dom_sf"/>
</dbReference>
<evidence type="ECO:0000313" key="10">
    <source>
        <dbReference type="EMBL" id="TIB37646.1"/>
    </source>
</evidence>
<dbReference type="PANTHER" id="PTHR11905:SF159">
    <property type="entry name" value="ADAM METALLOPROTEASE"/>
    <property type="match status" value="1"/>
</dbReference>
<feature type="chain" id="PRO_5020742548" description="Disintegrin and metalloproteinase domain-containing protein B" evidence="7">
    <location>
        <begin position="21"/>
        <end position="891"/>
    </location>
</feature>
<dbReference type="InterPro" id="IPR034028">
    <property type="entry name" value="ZnMc_ADAM_fungal"/>
</dbReference>
<dbReference type="Pfam" id="PF00200">
    <property type="entry name" value="Disintegrin"/>
    <property type="match status" value="1"/>
</dbReference>
<comment type="function">
    <text evidence="2">Probable zinc protease.</text>
</comment>
<evidence type="ECO:0000256" key="4">
    <source>
        <dbReference type="PROSITE-ProRule" id="PRU00276"/>
    </source>
</evidence>
<dbReference type="PROSITE" id="PS50215">
    <property type="entry name" value="ADAM_MEPRO"/>
    <property type="match status" value="1"/>
</dbReference>
<dbReference type="SMART" id="SM00050">
    <property type="entry name" value="DISIN"/>
    <property type="match status" value="1"/>
</dbReference>
<reference evidence="10 11" key="1">
    <citation type="submission" date="2019-03" db="EMBL/GenBank/DDBJ databases">
        <title>Sequencing 23 genomes of Wallemia ichthyophaga.</title>
        <authorList>
            <person name="Gostincar C."/>
        </authorList>
    </citation>
    <scope>NUCLEOTIDE SEQUENCE [LARGE SCALE GENOMIC DNA]</scope>
    <source>
        <strain evidence="10 11">EXF-6200</strain>
    </source>
</reference>
<dbReference type="PROSITE" id="PS50214">
    <property type="entry name" value="DISINTEGRIN_2"/>
    <property type="match status" value="1"/>
</dbReference>
<keyword evidence="7" id="KW-0732">Signal</keyword>
<feature type="binding site" evidence="4">
    <location>
        <position position="491"/>
    </location>
    <ligand>
        <name>Zn(2+)</name>
        <dbReference type="ChEBI" id="CHEBI:29105"/>
        <note>catalytic</note>
    </ligand>
</feature>
<dbReference type="SUPFAM" id="SSF57552">
    <property type="entry name" value="Blood coagulation inhibitor (disintegrin)"/>
    <property type="match status" value="1"/>
</dbReference>
<dbReference type="GO" id="GO:0046872">
    <property type="term" value="F:metal ion binding"/>
    <property type="evidence" value="ECO:0007669"/>
    <property type="project" value="UniProtKB-KW"/>
</dbReference>
<feature type="signal peptide" evidence="7">
    <location>
        <begin position="1"/>
        <end position="20"/>
    </location>
</feature>
<keyword evidence="6" id="KW-0472">Membrane</keyword>
<accession>A0A4T0J4K2</accession>
<feature type="domain" description="Disintegrin" evidence="8">
    <location>
        <begin position="575"/>
        <end position="660"/>
    </location>
</feature>
<keyword evidence="6" id="KW-1133">Transmembrane helix</keyword>
<keyword evidence="1" id="KW-1015">Disulfide bond</keyword>
<protein>
    <recommendedName>
        <fullName evidence="3">Disintegrin and metalloproteinase domain-containing protein B</fullName>
    </recommendedName>
</protein>
<feature type="binding site" evidence="4">
    <location>
        <position position="501"/>
    </location>
    <ligand>
        <name>Zn(2+)</name>
        <dbReference type="ChEBI" id="CHEBI:29105"/>
        <note>catalytic</note>
    </ligand>
</feature>
<feature type="binding site" evidence="4">
    <location>
        <position position="495"/>
    </location>
    <ligand>
        <name>Zn(2+)</name>
        <dbReference type="ChEBI" id="CHEBI:29105"/>
        <note>catalytic</note>
    </ligand>
</feature>
<dbReference type="Pfam" id="PF13688">
    <property type="entry name" value="Reprolysin_5"/>
    <property type="match status" value="1"/>
</dbReference>
<dbReference type="InterPro" id="IPR001762">
    <property type="entry name" value="Disintegrin_dom"/>
</dbReference>
<dbReference type="SUPFAM" id="SSF55486">
    <property type="entry name" value="Metalloproteases ('zincins'), catalytic domain"/>
    <property type="match status" value="1"/>
</dbReference>
<comment type="caution">
    <text evidence="4">Lacks conserved residue(s) required for the propagation of feature annotation.</text>
</comment>
<name>A0A4T0J4K2_WALIC</name>
<evidence type="ECO:0000256" key="3">
    <source>
        <dbReference type="ARBA" id="ARBA00074021"/>
    </source>
</evidence>
<dbReference type="InterPro" id="IPR002870">
    <property type="entry name" value="Peptidase_M12B_N"/>
</dbReference>
<dbReference type="InterPro" id="IPR001590">
    <property type="entry name" value="Peptidase_M12B"/>
</dbReference>
<dbReference type="GO" id="GO:0006508">
    <property type="term" value="P:proteolysis"/>
    <property type="evidence" value="ECO:0007669"/>
    <property type="project" value="InterPro"/>
</dbReference>
<dbReference type="AlphaFoldDB" id="A0A4T0J4K2"/>
<dbReference type="InterPro" id="IPR024079">
    <property type="entry name" value="MetalloPept_cat_dom_sf"/>
</dbReference>
<dbReference type="Gene3D" id="3.40.390.10">
    <property type="entry name" value="Collagenase (Catalytic Domain)"/>
    <property type="match status" value="1"/>
</dbReference>
<dbReference type="Gene3D" id="4.10.70.10">
    <property type="entry name" value="Disintegrin domain"/>
    <property type="match status" value="1"/>
</dbReference>
<dbReference type="CDD" id="cd04271">
    <property type="entry name" value="ZnMc_ADAM_fungal"/>
    <property type="match status" value="1"/>
</dbReference>
<evidence type="ECO:0000256" key="5">
    <source>
        <dbReference type="SAM" id="MobiDB-lite"/>
    </source>
</evidence>
<keyword evidence="4" id="KW-0862">Zinc</keyword>
<evidence type="ECO:0000256" key="2">
    <source>
        <dbReference type="ARBA" id="ARBA00056552"/>
    </source>
</evidence>
<dbReference type="GO" id="GO:0004222">
    <property type="term" value="F:metalloendopeptidase activity"/>
    <property type="evidence" value="ECO:0007669"/>
    <property type="project" value="InterPro"/>
</dbReference>
<feature type="transmembrane region" description="Helical" evidence="6">
    <location>
        <begin position="758"/>
        <end position="784"/>
    </location>
</feature>
<evidence type="ECO:0000259" key="8">
    <source>
        <dbReference type="PROSITE" id="PS50214"/>
    </source>
</evidence>
<organism evidence="10 11">
    <name type="scientific">Wallemia ichthyophaga</name>
    <dbReference type="NCBI Taxonomy" id="245174"/>
    <lineage>
        <taxon>Eukaryota</taxon>
        <taxon>Fungi</taxon>
        <taxon>Dikarya</taxon>
        <taxon>Basidiomycota</taxon>
        <taxon>Wallemiomycotina</taxon>
        <taxon>Wallemiomycetes</taxon>
        <taxon>Wallemiales</taxon>
        <taxon>Wallemiaceae</taxon>
        <taxon>Wallemia</taxon>
    </lineage>
</organism>
<comment type="caution">
    <text evidence="10">The sequence shown here is derived from an EMBL/GenBank/DDBJ whole genome shotgun (WGS) entry which is preliminary data.</text>
</comment>
<dbReference type="Proteomes" id="UP000310689">
    <property type="component" value="Unassembled WGS sequence"/>
</dbReference>